<organism evidence="2 3">
    <name type="scientific">Solanum commersonii</name>
    <name type="common">Commerson's wild potato</name>
    <name type="synonym">Commerson's nightshade</name>
    <dbReference type="NCBI Taxonomy" id="4109"/>
    <lineage>
        <taxon>Eukaryota</taxon>
        <taxon>Viridiplantae</taxon>
        <taxon>Streptophyta</taxon>
        <taxon>Embryophyta</taxon>
        <taxon>Tracheophyta</taxon>
        <taxon>Spermatophyta</taxon>
        <taxon>Magnoliopsida</taxon>
        <taxon>eudicotyledons</taxon>
        <taxon>Gunneridae</taxon>
        <taxon>Pentapetalae</taxon>
        <taxon>asterids</taxon>
        <taxon>lamiids</taxon>
        <taxon>Solanales</taxon>
        <taxon>Solanaceae</taxon>
        <taxon>Solanoideae</taxon>
        <taxon>Solaneae</taxon>
        <taxon>Solanum</taxon>
    </lineage>
</organism>
<dbReference type="Proteomes" id="UP000824120">
    <property type="component" value="Chromosome 7"/>
</dbReference>
<feature type="region of interest" description="Disordered" evidence="1">
    <location>
        <begin position="18"/>
        <end position="45"/>
    </location>
</feature>
<evidence type="ECO:0000313" key="2">
    <source>
        <dbReference type="EMBL" id="KAG5597960.1"/>
    </source>
</evidence>
<dbReference type="OrthoDB" id="10589560at2759"/>
<protein>
    <recommendedName>
        <fullName evidence="4">Import inner membrane translocase subunit TIM50</fullName>
    </recommendedName>
</protein>
<dbReference type="EMBL" id="JACXVP010000007">
    <property type="protein sequence ID" value="KAG5597960.1"/>
    <property type="molecule type" value="Genomic_DNA"/>
</dbReference>
<accession>A0A9J5YEB6</accession>
<proteinExistence type="predicted"/>
<evidence type="ECO:0000256" key="1">
    <source>
        <dbReference type="SAM" id="MobiDB-lite"/>
    </source>
</evidence>
<comment type="caution">
    <text evidence="2">The sequence shown here is derived from an EMBL/GenBank/DDBJ whole genome shotgun (WGS) entry which is preliminary data.</text>
</comment>
<name>A0A9J5YEB6_SOLCO</name>
<reference evidence="2 3" key="1">
    <citation type="submission" date="2020-09" db="EMBL/GenBank/DDBJ databases">
        <title>De no assembly of potato wild relative species, Solanum commersonii.</title>
        <authorList>
            <person name="Cho K."/>
        </authorList>
    </citation>
    <scope>NUCLEOTIDE SEQUENCE [LARGE SCALE GENOMIC DNA]</scope>
    <source>
        <strain evidence="2">LZ3.2</strain>
        <tissue evidence="2">Leaf</tissue>
    </source>
</reference>
<evidence type="ECO:0000313" key="3">
    <source>
        <dbReference type="Proteomes" id="UP000824120"/>
    </source>
</evidence>
<evidence type="ECO:0008006" key="4">
    <source>
        <dbReference type="Google" id="ProtNLM"/>
    </source>
</evidence>
<sequence>MYAVARSRFRITRSHRRFSSTALLHDQPPPSPPLPEPSSAAAGGGAENKSWNFLKYSLVAALTGGAATAGYATYAYSLTEVEERTKALRTSANYTVGDSASGFDVSLALL</sequence>
<feature type="compositionally biased region" description="Pro residues" evidence="1">
    <location>
        <begin position="27"/>
        <end position="36"/>
    </location>
</feature>
<keyword evidence="3" id="KW-1185">Reference proteome</keyword>
<dbReference type="AlphaFoldDB" id="A0A9J5YEB6"/>
<gene>
    <name evidence="2" type="ORF">H5410_039192</name>
</gene>